<dbReference type="InterPro" id="IPR036366">
    <property type="entry name" value="PGBDSf"/>
</dbReference>
<dbReference type="Proteomes" id="UP001188597">
    <property type="component" value="Unassembled WGS sequence"/>
</dbReference>
<dbReference type="PANTHER" id="PTHR15852:SF16">
    <property type="entry name" value="PROTEIN DISULFIDE ISOMERASE PTAC5, CHLOROPLASTIC"/>
    <property type="match status" value="1"/>
</dbReference>
<dbReference type="GO" id="GO:0009507">
    <property type="term" value="C:chloroplast"/>
    <property type="evidence" value="ECO:0007669"/>
    <property type="project" value="TreeGrafter"/>
</dbReference>
<evidence type="ECO:0000259" key="2">
    <source>
        <dbReference type="Pfam" id="PF01471"/>
    </source>
</evidence>
<comment type="caution">
    <text evidence="3">The sequence shown here is derived from an EMBL/GenBank/DDBJ whole genome shotgun (WGS) entry which is preliminary data.</text>
</comment>
<evidence type="ECO:0000313" key="3">
    <source>
        <dbReference type="EMBL" id="KAK3000003.1"/>
    </source>
</evidence>
<dbReference type="SUPFAM" id="SSF57938">
    <property type="entry name" value="DnaJ/Hsp40 cysteine-rich domain"/>
    <property type="match status" value="1"/>
</dbReference>
<dbReference type="InterPro" id="IPR036410">
    <property type="entry name" value="HSP_DnaJ_Cys-rich_dom_sf"/>
</dbReference>
<gene>
    <name evidence="3" type="ORF">RJ639_023807</name>
</gene>
<feature type="domain" description="Peptidoglycan binding-like" evidence="2">
    <location>
        <begin position="174"/>
        <end position="232"/>
    </location>
</feature>
<dbReference type="InterPro" id="IPR036365">
    <property type="entry name" value="PGBD-like_sf"/>
</dbReference>
<evidence type="ECO:0000256" key="1">
    <source>
        <dbReference type="SAM" id="Coils"/>
    </source>
</evidence>
<dbReference type="SUPFAM" id="SSF47090">
    <property type="entry name" value="PGBD-like"/>
    <property type="match status" value="1"/>
</dbReference>
<evidence type="ECO:0000313" key="4">
    <source>
        <dbReference type="Proteomes" id="UP001188597"/>
    </source>
</evidence>
<dbReference type="Pfam" id="PF01471">
    <property type="entry name" value="PG_binding_1"/>
    <property type="match status" value="1"/>
</dbReference>
<dbReference type="EMBL" id="JAVXUP010003113">
    <property type="protein sequence ID" value="KAK3000003.1"/>
    <property type="molecule type" value="Genomic_DNA"/>
</dbReference>
<name>A0AA88V312_9ASTE</name>
<dbReference type="GO" id="GO:0003756">
    <property type="term" value="F:protein disulfide isomerase activity"/>
    <property type="evidence" value="ECO:0007669"/>
    <property type="project" value="TreeGrafter"/>
</dbReference>
<dbReference type="AlphaFoldDB" id="A0AA88V312"/>
<dbReference type="GO" id="GO:0009658">
    <property type="term" value="P:chloroplast organization"/>
    <property type="evidence" value="ECO:0007669"/>
    <property type="project" value="TreeGrafter"/>
</dbReference>
<reference evidence="3" key="1">
    <citation type="submission" date="2022-12" db="EMBL/GenBank/DDBJ databases">
        <title>Draft genome assemblies for two species of Escallonia (Escalloniales).</title>
        <authorList>
            <person name="Chanderbali A."/>
            <person name="Dervinis C."/>
            <person name="Anghel I."/>
            <person name="Soltis D."/>
            <person name="Soltis P."/>
            <person name="Zapata F."/>
        </authorList>
    </citation>
    <scope>NUCLEOTIDE SEQUENCE</scope>
    <source>
        <strain evidence="3">UCBG64.0493</strain>
        <tissue evidence="3">Leaf</tissue>
    </source>
</reference>
<keyword evidence="4" id="KW-1185">Reference proteome</keyword>
<dbReference type="PANTHER" id="PTHR15852">
    <property type="entry name" value="PLASTID TRANSCRIPTIONALLY ACTIVE PROTEIN"/>
    <property type="match status" value="1"/>
</dbReference>
<organism evidence="3 4">
    <name type="scientific">Escallonia herrerae</name>
    <dbReference type="NCBI Taxonomy" id="1293975"/>
    <lineage>
        <taxon>Eukaryota</taxon>
        <taxon>Viridiplantae</taxon>
        <taxon>Streptophyta</taxon>
        <taxon>Embryophyta</taxon>
        <taxon>Tracheophyta</taxon>
        <taxon>Spermatophyta</taxon>
        <taxon>Magnoliopsida</taxon>
        <taxon>eudicotyledons</taxon>
        <taxon>Gunneridae</taxon>
        <taxon>Pentapetalae</taxon>
        <taxon>asterids</taxon>
        <taxon>campanulids</taxon>
        <taxon>Escalloniales</taxon>
        <taxon>Escalloniaceae</taxon>
        <taxon>Escallonia</taxon>
    </lineage>
</organism>
<protein>
    <recommendedName>
        <fullName evidence="2">Peptidoglycan binding-like domain-containing protein</fullName>
    </recommendedName>
</protein>
<sequence length="435" mass="47496">MSASLPLSLSPRVLHTPFFNVSSIPITFKPSFNSLTNCKRHICFAIPGPDTSNFEREEARWLREEQRWLREEQRWLREEQRWNEERTSLLRQIETLELKIEKIKLQNSDNVGNLAAVLKAEGVELGNKVGQITETGSSAAPIMLKAAAEVAEEAVVVKEVVAKERATLRMGAEGDEVRTMQEALQELGFYPGEEDIEYSSFSTGTERAVKTWQATIGIREDGIMTAENLERLYAKQKNEDSGLTLNADPKGNRATPPQALCFDLNCANSALSNSLPLDNNVISTGAGVVCLPSEKPRLIFFKGDIAKQGANGATDSLAGISDFQQKVVDGVAKAELSSSRVFLLGENRWEDPSRLTSLKKPVGGAAGANSMGAATKCVTCLGEGRLLCTECDGTGEPNIEQQFMEWVDEGTKCPYCEGLGYTICDVCGGQAFITA</sequence>
<feature type="coiled-coil region" evidence="1">
    <location>
        <begin position="79"/>
        <end position="106"/>
    </location>
</feature>
<keyword evidence="1" id="KW-0175">Coiled coil</keyword>
<dbReference type="Gene3D" id="1.10.101.10">
    <property type="entry name" value="PGBD-like superfamily/PGBD"/>
    <property type="match status" value="1"/>
</dbReference>
<dbReference type="InterPro" id="IPR002477">
    <property type="entry name" value="Peptidoglycan-bd-like"/>
</dbReference>
<proteinExistence type="predicted"/>
<accession>A0AA88V312</accession>